<name>A0AA42CSX5_9SPHN</name>
<dbReference type="PANTHER" id="PTHR33755:SF5">
    <property type="entry name" value="TYPE II TOXIN-ANTITOXIN SYSTEM RELE_PARE FAMILY TOXIN"/>
    <property type="match status" value="1"/>
</dbReference>
<sequence length="111" mass="12785">MPGESFEVELTQGAEDDLTAIHGYMVCNRSVDDADELLDEFIACVETLERFPQRGSVPKELDALGIREFRQILLRHFRVIYRINGSKVFVMIIADGRRDMQTLLERRLLGQ</sequence>
<dbReference type="InterPro" id="IPR007712">
    <property type="entry name" value="RelE/ParE_toxin"/>
</dbReference>
<dbReference type="InterPro" id="IPR051803">
    <property type="entry name" value="TA_system_RelE-like_toxin"/>
</dbReference>
<dbReference type="Gene3D" id="3.30.2310.20">
    <property type="entry name" value="RelE-like"/>
    <property type="match status" value="1"/>
</dbReference>
<organism evidence="3 4">
    <name type="scientific">Sphingomonas lycopersici</name>
    <dbReference type="NCBI Taxonomy" id="2951807"/>
    <lineage>
        <taxon>Bacteria</taxon>
        <taxon>Pseudomonadati</taxon>
        <taxon>Pseudomonadota</taxon>
        <taxon>Alphaproteobacteria</taxon>
        <taxon>Sphingomonadales</taxon>
        <taxon>Sphingomonadaceae</taxon>
        <taxon>Sphingomonas</taxon>
    </lineage>
</organism>
<dbReference type="InterPro" id="IPR035093">
    <property type="entry name" value="RelE/ParE_toxin_dom_sf"/>
</dbReference>
<evidence type="ECO:0000256" key="2">
    <source>
        <dbReference type="ARBA" id="ARBA00022649"/>
    </source>
</evidence>
<comment type="similarity">
    <text evidence="1">Belongs to the RelE toxin family.</text>
</comment>
<evidence type="ECO:0000313" key="4">
    <source>
        <dbReference type="Proteomes" id="UP001165565"/>
    </source>
</evidence>
<evidence type="ECO:0000313" key="3">
    <source>
        <dbReference type="EMBL" id="MCW6537752.1"/>
    </source>
</evidence>
<dbReference type="AlphaFoldDB" id="A0AA42CSX5"/>
<gene>
    <name evidence="3" type="ORF">NEE01_23510</name>
</gene>
<dbReference type="EMBL" id="JANFAV010000032">
    <property type="protein sequence ID" value="MCW6537752.1"/>
    <property type="molecule type" value="Genomic_DNA"/>
</dbReference>
<dbReference type="SUPFAM" id="SSF143011">
    <property type="entry name" value="RelE-like"/>
    <property type="match status" value="1"/>
</dbReference>
<proteinExistence type="inferred from homology"/>
<reference evidence="3" key="1">
    <citation type="submission" date="2022-06" db="EMBL/GenBank/DDBJ databases">
        <title>Sphingomonas sp. nov. isolated from rhizosphere soil of tomato.</title>
        <authorList>
            <person name="Dong H."/>
            <person name="Gao R."/>
        </authorList>
    </citation>
    <scope>NUCLEOTIDE SEQUENCE</scope>
    <source>
        <strain evidence="3">MMSM24</strain>
    </source>
</reference>
<keyword evidence="4" id="KW-1185">Reference proteome</keyword>
<evidence type="ECO:0000256" key="1">
    <source>
        <dbReference type="ARBA" id="ARBA00006226"/>
    </source>
</evidence>
<dbReference type="Pfam" id="PF05016">
    <property type="entry name" value="ParE_toxin"/>
    <property type="match status" value="1"/>
</dbReference>
<keyword evidence="2" id="KW-1277">Toxin-antitoxin system</keyword>
<dbReference type="PANTHER" id="PTHR33755">
    <property type="entry name" value="TOXIN PARE1-RELATED"/>
    <property type="match status" value="1"/>
</dbReference>
<dbReference type="RefSeq" id="WP_265271966.1">
    <property type="nucleotide sequence ID" value="NZ_JANFAV010000032.1"/>
</dbReference>
<protein>
    <submittedName>
        <fullName evidence="3">Type II toxin-antitoxin system RelE/ParE family toxin</fullName>
    </submittedName>
</protein>
<comment type="caution">
    <text evidence="3">The sequence shown here is derived from an EMBL/GenBank/DDBJ whole genome shotgun (WGS) entry which is preliminary data.</text>
</comment>
<dbReference type="Proteomes" id="UP001165565">
    <property type="component" value="Unassembled WGS sequence"/>
</dbReference>
<accession>A0AA42CSX5</accession>